<evidence type="ECO:0000313" key="3">
    <source>
        <dbReference type="RefSeq" id="XP_017322953.1"/>
    </source>
</evidence>
<feature type="compositionally biased region" description="Basic and acidic residues" evidence="1">
    <location>
        <begin position="98"/>
        <end position="109"/>
    </location>
</feature>
<dbReference type="KEGG" id="ipu:108265299"/>
<feature type="compositionally biased region" description="Basic and acidic residues" evidence="1">
    <location>
        <begin position="436"/>
        <end position="451"/>
    </location>
</feature>
<feature type="compositionally biased region" description="Basic and acidic residues" evidence="1">
    <location>
        <begin position="282"/>
        <end position="317"/>
    </location>
</feature>
<feature type="compositionally biased region" description="Basic and acidic residues" evidence="1">
    <location>
        <begin position="411"/>
        <end position="427"/>
    </location>
</feature>
<feature type="region of interest" description="Disordered" evidence="1">
    <location>
        <begin position="223"/>
        <end position="331"/>
    </location>
</feature>
<dbReference type="AlphaFoldDB" id="A0A2D0QXB4"/>
<reference evidence="2" key="1">
    <citation type="journal article" date="2016" name="Nat. Commun.">
        <title>The channel catfish genome sequence provides insights into the evolution of scale formation in teleosts.</title>
        <authorList>
            <person name="Liu Z."/>
            <person name="Liu S."/>
            <person name="Yao J."/>
            <person name="Bao L."/>
            <person name="Zhang J."/>
            <person name="Li Y."/>
            <person name="Jiang C."/>
            <person name="Sun L."/>
            <person name="Wang R."/>
            <person name="Zhang Y."/>
            <person name="Zhou T."/>
            <person name="Zeng Q."/>
            <person name="Fu Q."/>
            <person name="Gao S."/>
            <person name="Li N."/>
            <person name="Koren S."/>
            <person name="Jiang Y."/>
            <person name="Zimin A."/>
            <person name="Xu P."/>
            <person name="Phillippy A.M."/>
            <person name="Geng X."/>
            <person name="Song L."/>
            <person name="Sun F."/>
            <person name="Li C."/>
            <person name="Wang X."/>
            <person name="Chen A."/>
            <person name="Jin Y."/>
            <person name="Yuan Z."/>
            <person name="Yang Y."/>
            <person name="Tan S."/>
            <person name="Peatman E."/>
            <person name="Lu J."/>
            <person name="Qin Z."/>
            <person name="Dunham R."/>
            <person name="Li Z."/>
            <person name="Sonstegard T."/>
            <person name="Feng J."/>
            <person name="Danzmann R.G."/>
            <person name="Schroeder S."/>
            <person name="Scheffler B."/>
            <person name="Duke M.V."/>
            <person name="Ballard L."/>
            <person name="Kucuktas H."/>
            <person name="Kaltenboeck L."/>
            <person name="Liu H."/>
            <person name="Armbruster J."/>
            <person name="Xie Y."/>
            <person name="Kirby M.L."/>
            <person name="Tian Y."/>
            <person name="Flanagan M.E."/>
            <person name="Mu W."/>
            <person name="Waldbieser G.C."/>
        </authorList>
    </citation>
    <scope>NUCLEOTIDE SEQUENCE [LARGE SCALE GENOMIC DNA]</scope>
    <source>
        <strain evidence="2">SDA103</strain>
    </source>
</reference>
<evidence type="ECO:0000313" key="2">
    <source>
        <dbReference type="Proteomes" id="UP000221080"/>
    </source>
</evidence>
<dbReference type="OrthoDB" id="8916410at2759"/>
<sequence>MRNPSHGVPCDRSCTSMLWSFSVSQGLHLHLHASDQARGSSPKALRKYDFRLLAPHTVGAFHRRRHAGSGMASPVTRTNGSLMACGKRCVLSLRPERCGNKSEHEKPDEAGESGRGASTANAVLDEHGKTGEEKKRARSGVVRTRAMATSDTRPSTAPAGRSGVDPLSPGTPGYRMVWRTCENGHHDTLDRTSPGNPVLHLYLPSSHADSRKEADDVLDAAGTERKIGENQIQERPDVWNDEDNGNRDVTGGNGAPDVVGDVVTTETGSERKHETEEDDDNCERRRGSQNELVEKEQHERHGGRENGYDVAEERSAVGEEGLPGKSGDAPRLTAEARQCVFEERQNAPATKLKSGAAHVRNPESKSTRRLTLPAPALSFPGTLARARSSPSPCVLPSFYGPPFGRRARTPRTPECHRADGVSFDKRSVKPAPERPPSLDRRGSRHILKTEPRGTTGLCPKIMSSECWGCLSRKTKTTKTFVWGPRGPQETKSVCELHTRTNRWRGLD</sequence>
<organism evidence="2 3">
    <name type="scientific">Ictalurus punctatus</name>
    <name type="common">Channel catfish</name>
    <name type="synonym">Silurus punctatus</name>
    <dbReference type="NCBI Taxonomy" id="7998"/>
    <lineage>
        <taxon>Eukaryota</taxon>
        <taxon>Metazoa</taxon>
        <taxon>Chordata</taxon>
        <taxon>Craniata</taxon>
        <taxon>Vertebrata</taxon>
        <taxon>Euteleostomi</taxon>
        <taxon>Actinopterygii</taxon>
        <taxon>Neopterygii</taxon>
        <taxon>Teleostei</taxon>
        <taxon>Ostariophysi</taxon>
        <taxon>Siluriformes</taxon>
        <taxon>Ictaluridae</taxon>
        <taxon>Ictalurus</taxon>
    </lineage>
</organism>
<name>A0A2D0QXB4_ICTPU</name>
<reference evidence="3" key="2">
    <citation type="submission" date="2025-08" db="UniProtKB">
        <authorList>
            <consortium name="RefSeq"/>
        </authorList>
    </citation>
    <scope>IDENTIFICATION</scope>
    <source>
        <tissue evidence="3">Blood</tissue>
    </source>
</reference>
<protein>
    <submittedName>
        <fullName evidence="3">Uncharacterized protein LOC108265299 isoform X1</fullName>
    </submittedName>
</protein>
<dbReference type="RefSeq" id="XP_017322953.1">
    <property type="nucleotide sequence ID" value="XM_017467464.3"/>
</dbReference>
<feature type="compositionally biased region" description="Low complexity" evidence="1">
    <location>
        <begin position="257"/>
        <end position="267"/>
    </location>
</feature>
<feature type="compositionally biased region" description="Basic and acidic residues" evidence="1">
    <location>
        <begin position="124"/>
        <end position="135"/>
    </location>
</feature>
<feature type="region of interest" description="Disordered" evidence="1">
    <location>
        <begin position="98"/>
        <end position="171"/>
    </location>
</feature>
<dbReference type="Proteomes" id="UP000221080">
    <property type="component" value="Chromosome 5"/>
</dbReference>
<accession>A0A2D0QXB4</accession>
<proteinExistence type="predicted"/>
<dbReference type="GeneID" id="108265299"/>
<gene>
    <name evidence="3" type="primary">LOC108265299</name>
</gene>
<keyword evidence="2" id="KW-1185">Reference proteome</keyword>
<feature type="region of interest" description="Disordered" evidence="1">
    <location>
        <begin position="347"/>
        <end position="369"/>
    </location>
</feature>
<feature type="compositionally biased region" description="Basic and acidic residues" evidence="1">
    <location>
        <begin position="223"/>
        <end position="238"/>
    </location>
</feature>
<evidence type="ECO:0000256" key="1">
    <source>
        <dbReference type="SAM" id="MobiDB-lite"/>
    </source>
</evidence>
<feature type="region of interest" description="Disordered" evidence="1">
    <location>
        <begin position="404"/>
        <end position="451"/>
    </location>
</feature>